<keyword evidence="2" id="KW-1185">Reference proteome</keyword>
<dbReference type="AlphaFoldDB" id="A0AA38Z526"/>
<evidence type="ECO:0000313" key="1">
    <source>
        <dbReference type="EMBL" id="KAJ9682533.1"/>
    </source>
</evidence>
<comment type="caution">
    <text evidence="1">The sequence shown here is derived from an EMBL/GenBank/DDBJ whole genome shotgun (WGS) entry which is preliminary data.</text>
</comment>
<proteinExistence type="predicted"/>
<dbReference type="EMBL" id="JARBHA010000014">
    <property type="protein sequence ID" value="KAJ9682533.1"/>
    <property type="molecule type" value="Genomic_DNA"/>
</dbReference>
<protein>
    <submittedName>
        <fullName evidence="1">Uncharacterized protein</fullName>
    </submittedName>
</protein>
<reference evidence="1 2" key="1">
    <citation type="journal article" date="2023" name="BMC Biotechnol.">
        <title>Vitis rotundifolia cv Carlos genome sequencing.</title>
        <authorList>
            <person name="Huff M."/>
            <person name="Hulse-Kemp A."/>
            <person name="Scheffler B."/>
            <person name="Youngblood R."/>
            <person name="Simpson S."/>
            <person name="Babiker E."/>
            <person name="Staton M."/>
        </authorList>
    </citation>
    <scope>NUCLEOTIDE SEQUENCE [LARGE SCALE GENOMIC DNA]</scope>
    <source>
        <tissue evidence="1">Leaf</tissue>
    </source>
</reference>
<name>A0AA38Z526_VITRO</name>
<evidence type="ECO:0000313" key="2">
    <source>
        <dbReference type="Proteomes" id="UP001168098"/>
    </source>
</evidence>
<gene>
    <name evidence="1" type="ORF">PVL29_018452</name>
</gene>
<sequence>MAATVGCMRYMLVGATTLRRSTSLPSSFSSWTWKPNPISFPIQNDVFRSPEKFFTPLAAASPFDLSPPPIDLGLLDTVTEAGAKVSEAGIIETFDNDDEALDAVDNGVVVGT</sequence>
<dbReference type="Proteomes" id="UP001168098">
    <property type="component" value="Unassembled WGS sequence"/>
</dbReference>
<accession>A0AA38Z526</accession>
<organism evidence="1 2">
    <name type="scientific">Vitis rotundifolia</name>
    <name type="common">Muscadine grape</name>
    <dbReference type="NCBI Taxonomy" id="103349"/>
    <lineage>
        <taxon>Eukaryota</taxon>
        <taxon>Viridiplantae</taxon>
        <taxon>Streptophyta</taxon>
        <taxon>Embryophyta</taxon>
        <taxon>Tracheophyta</taxon>
        <taxon>Spermatophyta</taxon>
        <taxon>Magnoliopsida</taxon>
        <taxon>eudicotyledons</taxon>
        <taxon>Gunneridae</taxon>
        <taxon>Pentapetalae</taxon>
        <taxon>rosids</taxon>
        <taxon>Vitales</taxon>
        <taxon>Vitaceae</taxon>
        <taxon>Viteae</taxon>
        <taxon>Vitis</taxon>
    </lineage>
</organism>